<proteinExistence type="predicted"/>
<evidence type="ECO:0000256" key="2">
    <source>
        <dbReference type="ARBA" id="ARBA00022692"/>
    </source>
</evidence>
<evidence type="ECO:0000256" key="5">
    <source>
        <dbReference type="SAM" id="Phobius"/>
    </source>
</evidence>
<name>A0A5D0NIB6_9ACTN</name>
<dbReference type="Pfam" id="PF04191">
    <property type="entry name" value="PEMT"/>
    <property type="match status" value="1"/>
</dbReference>
<dbReference type="GO" id="GO:0008168">
    <property type="term" value="F:methyltransferase activity"/>
    <property type="evidence" value="ECO:0007669"/>
    <property type="project" value="UniProtKB-KW"/>
</dbReference>
<accession>A0A5D0NIB6</accession>
<keyword evidence="4 5" id="KW-0472">Membrane</keyword>
<dbReference type="GO" id="GO:0012505">
    <property type="term" value="C:endomembrane system"/>
    <property type="evidence" value="ECO:0007669"/>
    <property type="project" value="UniProtKB-SubCell"/>
</dbReference>
<sequence length="163" mass="17798">MRTSTAAMGSSVFLALAPGTVAGLVPWLLTKWDTNSWWLPARALGAVLVVAGGAVLLHSFARFVVEGRGTPAPVGMPERLVVGGMYRHVRNPMYIALVVAVVGQALLLGRPVLFGYSVVVAVMMWVFATFHEAPLLIEQYGEEYERYRAAVPGWVPRLRPWHG</sequence>
<keyword evidence="6" id="KW-0489">Methyltransferase</keyword>
<organism evidence="6 7">
    <name type="scientific">Actinomadura chibensis</name>
    <dbReference type="NCBI Taxonomy" id="392828"/>
    <lineage>
        <taxon>Bacteria</taxon>
        <taxon>Bacillati</taxon>
        <taxon>Actinomycetota</taxon>
        <taxon>Actinomycetes</taxon>
        <taxon>Streptosporangiales</taxon>
        <taxon>Thermomonosporaceae</taxon>
        <taxon>Actinomadura</taxon>
    </lineage>
</organism>
<dbReference type="Gene3D" id="1.20.120.1630">
    <property type="match status" value="1"/>
</dbReference>
<evidence type="ECO:0000256" key="4">
    <source>
        <dbReference type="ARBA" id="ARBA00023136"/>
    </source>
</evidence>
<evidence type="ECO:0000313" key="7">
    <source>
        <dbReference type="Proteomes" id="UP000323380"/>
    </source>
</evidence>
<dbReference type="Proteomes" id="UP000323380">
    <property type="component" value="Unassembled WGS sequence"/>
</dbReference>
<dbReference type="AlphaFoldDB" id="A0A5D0NIB6"/>
<protein>
    <submittedName>
        <fullName evidence="6">Isoprenylcysteine carboxyl methyltransferase</fullName>
    </submittedName>
</protein>
<feature type="transmembrane region" description="Helical" evidence="5">
    <location>
        <begin position="39"/>
        <end position="61"/>
    </location>
</feature>
<dbReference type="InterPro" id="IPR007318">
    <property type="entry name" value="Phopholipid_MeTrfase"/>
</dbReference>
<keyword evidence="3 5" id="KW-1133">Transmembrane helix</keyword>
<evidence type="ECO:0000256" key="1">
    <source>
        <dbReference type="ARBA" id="ARBA00004127"/>
    </source>
</evidence>
<dbReference type="EMBL" id="VSFG01000005">
    <property type="protein sequence ID" value="TYB44176.1"/>
    <property type="molecule type" value="Genomic_DNA"/>
</dbReference>
<evidence type="ECO:0000256" key="3">
    <source>
        <dbReference type="ARBA" id="ARBA00022989"/>
    </source>
</evidence>
<dbReference type="GO" id="GO:0032259">
    <property type="term" value="P:methylation"/>
    <property type="evidence" value="ECO:0007669"/>
    <property type="project" value="UniProtKB-KW"/>
</dbReference>
<reference evidence="6 7" key="1">
    <citation type="submission" date="2019-08" db="EMBL/GenBank/DDBJ databases">
        <title>Actinomadura sp. nov. CYP1-5 isolated from mountain soil.</title>
        <authorList>
            <person name="Songsumanus A."/>
            <person name="Kuncharoen N."/>
            <person name="Kudo T."/>
            <person name="Yuki M."/>
            <person name="Igarashi Y."/>
            <person name="Tanasupawat S."/>
        </authorList>
    </citation>
    <scope>NUCLEOTIDE SEQUENCE [LARGE SCALE GENOMIC DNA]</scope>
    <source>
        <strain evidence="6 7">JCM 14158</strain>
    </source>
</reference>
<comment type="subcellular location">
    <subcellularLocation>
        <location evidence="1">Endomembrane system</location>
        <topology evidence="1">Multi-pass membrane protein</topology>
    </subcellularLocation>
</comment>
<comment type="caution">
    <text evidence="6">The sequence shown here is derived from an EMBL/GenBank/DDBJ whole genome shotgun (WGS) entry which is preliminary data.</text>
</comment>
<keyword evidence="7" id="KW-1185">Reference proteome</keyword>
<dbReference type="STRING" id="1220554.GCA_001552135_05838"/>
<evidence type="ECO:0000313" key="6">
    <source>
        <dbReference type="EMBL" id="TYB44176.1"/>
    </source>
</evidence>
<feature type="transmembrane region" description="Helical" evidence="5">
    <location>
        <begin position="113"/>
        <end position="130"/>
    </location>
</feature>
<keyword evidence="2 5" id="KW-0812">Transmembrane</keyword>
<keyword evidence="6" id="KW-0808">Transferase</keyword>
<gene>
    <name evidence="6" type="ORF">FXF69_24810</name>
</gene>